<evidence type="ECO:0000256" key="6">
    <source>
        <dbReference type="ARBA" id="ARBA00022679"/>
    </source>
</evidence>
<dbReference type="Gene3D" id="1.10.287.130">
    <property type="match status" value="1"/>
</dbReference>
<sequence>MISQPLLLLIALSCVFLLVLVALWAERQPDWHNRLRPYIYSLTLAVYCSSWTFFGAVGVAPQYAWAYIPIYLGPMLVFVFGGPILRKLVNIGNRQKTTSIADFIGSRYGKRQLLAALVTVVAVVGSMPYISLQLKAISLAWDTLSGPTETSSAYLPDSVLVTALMLALFAMVFGTRHIEGRERNRGMMAALAVESVIKVVAMVALAILALVMASTVELGPLLSDDVLMDSWLSNPVNPPFITMVLLSMLAIICLPRQFHVTVVEYQSERDLQVAHWFFPLYLLVIMAVVLPISVVGTHLFSGSEVAPDTYVLSLPISSGSELLAILAFAGGFSAATGMVIVASVTLSIMVSNEIILPLLLRWRKDQFRQTAYFMGQHLRWIRRVCILAILMASWVMYRMMREEEALASIGLVSFACFAQLAPALLGGAYWRRGHAKGVYAGLAVGFLFWWYCLLLPTLLPTDDVILVQGPWQLQWLRPQALFGMDFLDPLSHGVIWSLLSNLLIYIVVSLLVRQDERDCFQAAEFVDAPGPTLYGEDDYELSSIRVVQLRQLMESFLNRKQQAELWRGCEERYQQRLLDNDRAPVFVVRRVERYLAAIVGSASAQSAITLLQRTEPLQFSDLAAIVGGTSEQLQFNRDLLQTTVETISQGICVVDADLRIVAWNRRYEQMFDYPARLLYVGCPIKSVYEYNAKKGLYRDSDNPESQVERRLELLRNGGSHRFERTLPNGTTIQVVGNPMPNGGFVASFTDISEYKTVVKALEEAKATLEDRVAQRTADLSNLNFKMGEEIRLRARAEEELRELHASKSRFMQAASHDLLQPISAAKLFLTSIQHQIAGTDQASLAHHIGHVQKSLETSENLISALREISGLEGGKMQPDIKSFCLHSMLEELAAEFGALALEKGIELRFVPSRKVVASDPHLLRRILQNFLSNAIHYTKRGRLLLGCRRINNGLRIEVWDTGPGIAPHAMDRIFMEFERLSPGATSTDKGLGLGLTIAKGMADLMHHEIGVKSEPGEGSVFSILVPLGNPVLVPETPSSTPKVRPELRGLRVLCIDNEEEILEGMKSLLSQWGCQVMLAKGPKDLQALVSSYPPDIMLVDFHLEEHLTGIELVREMPQTWRHRPCIIISADNSDEVRQQVEQAELHYMSKPVSPEKLAKHITELVRPTKTG</sequence>
<reference evidence="16" key="1">
    <citation type="journal article" date="2010" name="Int. J. Syst. Evol. Microbiol.">
        <title>Porticoccus litoralis gen. nov., sp. nov., a gammaproteobacterium isolated from the Yellow Sea.</title>
        <authorList>
            <person name="Oh H.M."/>
            <person name="Kim H."/>
            <person name="Kim K.M."/>
            <person name="Min G.S."/>
            <person name="Cho J.C."/>
        </authorList>
    </citation>
    <scope>NUCLEOTIDE SEQUENCE</scope>
    <source>
        <strain evidence="16">DSM 25064</strain>
    </source>
</reference>
<dbReference type="PROSITE" id="PS50283">
    <property type="entry name" value="NA_SOLUT_SYMP_3"/>
    <property type="match status" value="1"/>
</dbReference>
<dbReference type="CDD" id="cd10322">
    <property type="entry name" value="SLC5sbd"/>
    <property type="match status" value="1"/>
</dbReference>
<keyword evidence="6" id="KW-0808">Transferase</keyword>
<dbReference type="InterPro" id="IPR001734">
    <property type="entry name" value="Na/solute_symporter"/>
</dbReference>
<dbReference type="CDD" id="cd00082">
    <property type="entry name" value="HisKA"/>
    <property type="match status" value="1"/>
</dbReference>
<accession>A0AAW8B3F6</accession>
<dbReference type="EC" id="2.7.13.3" evidence="4"/>
<evidence type="ECO:0000256" key="12">
    <source>
        <dbReference type="SAM" id="Coils"/>
    </source>
</evidence>
<dbReference type="Gene3D" id="3.30.565.10">
    <property type="entry name" value="Histidine kinase-like ATPase, C-terminal domain"/>
    <property type="match status" value="1"/>
</dbReference>
<keyword evidence="7 13" id="KW-0812">Transmembrane</keyword>
<dbReference type="Pfam" id="PF02518">
    <property type="entry name" value="HATPase_c"/>
    <property type="match status" value="1"/>
</dbReference>
<reference evidence="16" key="2">
    <citation type="submission" date="2023-08" db="EMBL/GenBank/DDBJ databases">
        <authorList>
            <person name="Luo J."/>
        </authorList>
    </citation>
    <scope>NUCLEOTIDE SEQUENCE</scope>
    <source>
        <strain evidence="16">DSM 25064</strain>
    </source>
</reference>
<dbReference type="SUPFAM" id="SSF47384">
    <property type="entry name" value="Homodimeric domain of signal transducing histidine kinase"/>
    <property type="match status" value="1"/>
</dbReference>
<evidence type="ECO:0000256" key="13">
    <source>
        <dbReference type="SAM" id="Phobius"/>
    </source>
</evidence>
<evidence type="ECO:0000256" key="5">
    <source>
        <dbReference type="ARBA" id="ARBA00022553"/>
    </source>
</evidence>
<evidence type="ECO:0000256" key="7">
    <source>
        <dbReference type="ARBA" id="ARBA00022692"/>
    </source>
</evidence>
<evidence type="ECO:0000256" key="4">
    <source>
        <dbReference type="ARBA" id="ARBA00012438"/>
    </source>
</evidence>
<comment type="catalytic activity">
    <reaction evidence="1">
        <text>ATP + protein L-histidine = ADP + protein N-phospho-L-histidine.</text>
        <dbReference type="EC" id="2.7.13.3"/>
    </reaction>
</comment>
<keyword evidence="5 11" id="KW-0597">Phosphoprotein</keyword>
<protein>
    <recommendedName>
        <fullName evidence="4">histidine kinase</fullName>
        <ecNumber evidence="4">2.7.13.3</ecNumber>
    </recommendedName>
</protein>
<feature type="transmembrane region" description="Helical" evidence="13">
    <location>
        <begin position="405"/>
        <end position="425"/>
    </location>
</feature>
<dbReference type="PROSITE" id="PS50109">
    <property type="entry name" value="HIS_KIN"/>
    <property type="match status" value="1"/>
</dbReference>
<dbReference type="CDD" id="cd00156">
    <property type="entry name" value="REC"/>
    <property type="match status" value="1"/>
</dbReference>
<dbReference type="PANTHER" id="PTHR43047">
    <property type="entry name" value="TWO-COMPONENT HISTIDINE PROTEIN KINASE"/>
    <property type="match status" value="1"/>
</dbReference>
<dbReference type="GO" id="GO:0000155">
    <property type="term" value="F:phosphorelay sensor kinase activity"/>
    <property type="evidence" value="ECO:0007669"/>
    <property type="project" value="InterPro"/>
</dbReference>
<dbReference type="InterPro" id="IPR038377">
    <property type="entry name" value="Na/Glc_symporter_sf"/>
</dbReference>
<dbReference type="SUPFAM" id="SSF52172">
    <property type="entry name" value="CheY-like"/>
    <property type="match status" value="1"/>
</dbReference>
<feature type="domain" description="Response regulatory" evidence="15">
    <location>
        <begin position="1051"/>
        <end position="1165"/>
    </location>
</feature>
<feature type="transmembrane region" description="Helical" evidence="13">
    <location>
        <begin position="37"/>
        <end position="58"/>
    </location>
</feature>
<evidence type="ECO:0000256" key="2">
    <source>
        <dbReference type="ARBA" id="ARBA00004141"/>
    </source>
</evidence>
<dbReference type="Gene3D" id="1.20.1730.10">
    <property type="entry name" value="Sodium/glucose cotransporter"/>
    <property type="match status" value="1"/>
</dbReference>
<feature type="transmembrane region" description="Helical" evidence="13">
    <location>
        <begin position="494"/>
        <end position="512"/>
    </location>
</feature>
<keyword evidence="9 13" id="KW-1133">Transmembrane helix</keyword>
<keyword evidence="12" id="KW-0175">Coiled coil</keyword>
<dbReference type="RefSeq" id="WP_305169169.1">
    <property type="nucleotide sequence ID" value="NZ_JAUUUU010000001.1"/>
</dbReference>
<dbReference type="GO" id="GO:0005886">
    <property type="term" value="C:plasma membrane"/>
    <property type="evidence" value="ECO:0007669"/>
    <property type="project" value="TreeGrafter"/>
</dbReference>
<dbReference type="EMBL" id="JAUUUU010000001">
    <property type="protein sequence ID" value="MDP1519658.1"/>
    <property type="molecule type" value="Genomic_DNA"/>
</dbReference>
<feature type="transmembrane region" description="Helical" evidence="13">
    <location>
        <begin position="152"/>
        <end position="174"/>
    </location>
</feature>
<dbReference type="InterPro" id="IPR004358">
    <property type="entry name" value="Sig_transdc_His_kin-like_C"/>
</dbReference>
<dbReference type="PRINTS" id="PR00344">
    <property type="entry name" value="BCTRLSENSOR"/>
</dbReference>
<comment type="subcellular location">
    <subcellularLocation>
        <location evidence="2">Membrane</location>
        <topology evidence="2">Multi-pass membrane protein</topology>
    </subcellularLocation>
</comment>
<dbReference type="InterPro" id="IPR000014">
    <property type="entry name" value="PAS"/>
</dbReference>
<feature type="transmembrane region" description="Helical" evidence="13">
    <location>
        <begin position="113"/>
        <end position="132"/>
    </location>
</feature>
<dbReference type="SUPFAM" id="SSF55785">
    <property type="entry name" value="PYP-like sensor domain (PAS domain)"/>
    <property type="match status" value="1"/>
</dbReference>
<feature type="domain" description="Histidine kinase" evidence="14">
    <location>
        <begin position="813"/>
        <end position="1029"/>
    </location>
</feature>
<dbReference type="GO" id="GO:0009927">
    <property type="term" value="F:histidine phosphotransfer kinase activity"/>
    <property type="evidence" value="ECO:0007669"/>
    <property type="project" value="TreeGrafter"/>
</dbReference>
<keyword evidence="17" id="KW-1185">Reference proteome</keyword>
<dbReference type="InterPro" id="IPR003661">
    <property type="entry name" value="HisK_dim/P_dom"/>
</dbReference>
<evidence type="ECO:0000259" key="15">
    <source>
        <dbReference type="PROSITE" id="PS50110"/>
    </source>
</evidence>
<dbReference type="AlphaFoldDB" id="A0AAW8B3F6"/>
<dbReference type="InterPro" id="IPR005467">
    <property type="entry name" value="His_kinase_dom"/>
</dbReference>
<evidence type="ECO:0000313" key="16">
    <source>
        <dbReference type="EMBL" id="MDP1519658.1"/>
    </source>
</evidence>
<proteinExistence type="inferred from homology"/>
<comment type="caution">
    <text evidence="16">The sequence shown here is derived from an EMBL/GenBank/DDBJ whole genome shotgun (WGS) entry which is preliminary data.</text>
</comment>
<dbReference type="Gene3D" id="3.40.50.2300">
    <property type="match status" value="1"/>
</dbReference>
<feature type="modified residue" description="4-aspartylphosphate" evidence="11">
    <location>
        <position position="1100"/>
    </location>
</feature>
<dbReference type="InterPro" id="IPR036097">
    <property type="entry name" value="HisK_dim/P_sf"/>
</dbReference>
<feature type="coiled-coil region" evidence="12">
    <location>
        <begin position="751"/>
        <end position="813"/>
    </location>
</feature>
<dbReference type="CDD" id="cd00130">
    <property type="entry name" value="PAS"/>
    <property type="match status" value="1"/>
</dbReference>
<name>A0AAW8B3F6_9GAMM</name>
<dbReference type="InterPro" id="IPR036890">
    <property type="entry name" value="HATPase_C_sf"/>
</dbReference>
<evidence type="ECO:0000256" key="8">
    <source>
        <dbReference type="ARBA" id="ARBA00022777"/>
    </source>
</evidence>
<dbReference type="SMART" id="SM00091">
    <property type="entry name" value="PAS"/>
    <property type="match status" value="1"/>
</dbReference>
<evidence type="ECO:0000313" key="17">
    <source>
        <dbReference type="Proteomes" id="UP001178354"/>
    </source>
</evidence>
<feature type="transmembrane region" description="Helical" evidence="13">
    <location>
        <begin position="338"/>
        <end position="360"/>
    </location>
</feature>
<dbReference type="SUPFAM" id="SSF55874">
    <property type="entry name" value="ATPase domain of HSP90 chaperone/DNA topoisomerase II/histidine kinase"/>
    <property type="match status" value="1"/>
</dbReference>
<comment type="similarity">
    <text evidence="3">Belongs to the sodium:solute symporter (SSF) (TC 2.A.21) family.</text>
</comment>
<feature type="transmembrane region" description="Helical" evidence="13">
    <location>
        <begin position="6"/>
        <end position="25"/>
    </location>
</feature>
<dbReference type="InterPro" id="IPR011006">
    <property type="entry name" value="CheY-like_superfamily"/>
</dbReference>
<evidence type="ECO:0000256" key="9">
    <source>
        <dbReference type="ARBA" id="ARBA00022989"/>
    </source>
</evidence>
<dbReference type="Pfam" id="PF12860">
    <property type="entry name" value="PAS_7"/>
    <property type="match status" value="1"/>
</dbReference>
<evidence type="ECO:0000256" key="3">
    <source>
        <dbReference type="ARBA" id="ARBA00006434"/>
    </source>
</evidence>
<feature type="transmembrane region" description="Helical" evidence="13">
    <location>
        <begin position="276"/>
        <end position="300"/>
    </location>
</feature>
<feature type="transmembrane region" description="Helical" evidence="13">
    <location>
        <begin position="195"/>
        <end position="216"/>
    </location>
</feature>
<dbReference type="FunFam" id="3.30.565.10:FF:000049">
    <property type="entry name" value="Two-component sensor histidine kinase"/>
    <property type="match status" value="1"/>
</dbReference>
<keyword evidence="10 13" id="KW-0472">Membrane</keyword>
<organism evidence="16 17">
    <name type="scientific">Porticoccus litoralis</name>
    <dbReference type="NCBI Taxonomy" id="434086"/>
    <lineage>
        <taxon>Bacteria</taxon>
        <taxon>Pseudomonadati</taxon>
        <taxon>Pseudomonadota</taxon>
        <taxon>Gammaproteobacteria</taxon>
        <taxon>Cellvibrionales</taxon>
        <taxon>Porticoccaceae</taxon>
        <taxon>Porticoccus</taxon>
    </lineage>
</organism>
<evidence type="ECO:0000256" key="1">
    <source>
        <dbReference type="ARBA" id="ARBA00000085"/>
    </source>
</evidence>
<keyword evidence="8" id="KW-0418">Kinase</keyword>
<feature type="transmembrane region" description="Helical" evidence="13">
    <location>
        <begin position="380"/>
        <end position="399"/>
    </location>
</feature>
<feature type="transmembrane region" description="Helical" evidence="13">
    <location>
        <begin position="437"/>
        <end position="459"/>
    </location>
</feature>
<feature type="transmembrane region" description="Helical" evidence="13">
    <location>
        <begin position="236"/>
        <end position="255"/>
    </location>
</feature>
<feature type="transmembrane region" description="Helical" evidence="13">
    <location>
        <begin position="64"/>
        <end position="85"/>
    </location>
</feature>
<dbReference type="GO" id="GO:0022857">
    <property type="term" value="F:transmembrane transporter activity"/>
    <property type="evidence" value="ECO:0007669"/>
    <property type="project" value="InterPro"/>
</dbReference>
<evidence type="ECO:0000256" key="10">
    <source>
        <dbReference type="ARBA" id="ARBA00023136"/>
    </source>
</evidence>
<dbReference type="InterPro" id="IPR003594">
    <property type="entry name" value="HATPase_dom"/>
</dbReference>
<dbReference type="Proteomes" id="UP001178354">
    <property type="component" value="Unassembled WGS sequence"/>
</dbReference>
<dbReference type="InterPro" id="IPR001789">
    <property type="entry name" value="Sig_transdc_resp-reg_receiver"/>
</dbReference>
<dbReference type="PANTHER" id="PTHR43047:SF9">
    <property type="entry name" value="HISTIDINE KINASE"/>
    <property type="match status" value="1"/>
</dbReference>
<dbReference type="SMART" id="SM00387">
    <property type="entry name" value="HATPase_c"/>
    <property type="match status" value="1"/>
</dbReference>
<dbReference type="Pfam" id="PF00072">
    <property type="entry name" value="Response_reg"/>
    <property type="match status" value="1"/>
</dbReference>
<dbReference type="InterPro" id="IPR035965">
    <property type="entry name" value="PAS-like_dom_sf"/>
</dbReference>
<dbReference type="PROSITE" id="PS50110">
    <property type="entry name" value="RESPONSE_REGULATORY"/>
    <property type="match status" value="1"/>
</dbReference>
<evidence type="ECO:0000256" key="11">
    <source>
        <dbReference type="PROSITE-ProRule" id="PRU00169"/>
    </source>
</evidence>
<gene>
    <name evidence="16" type="ORF">Q8A57_01580</name>
</gene>
<evidence type="ECO:0000259" key="14">
    <source>
        <dbReference type="PROSITE" id="PS50109"/>
    </source>
</evidence>
<dbReference type="Gene3D" id="3.30.450.20">
    <property type="entry name" value="PAS domain"/>
    <property type="match status" value="1"/>
</dbReference>
<dbReference type="SMART" id="SM00448">
    <property type="entry name" value="REC"/>
    <property type="match status" value="1"/>
</dbReference>